<evidence type="ECO:0000313" key="3">
    <source>
        <dbReference type="Proteomes" id="UP000192257"/>
    </source>
</evidence>
<proteinExistence type="predicted"/>
<evidence type="ECO:0000256" key="1">
    <source>
        <dbReference type="SAM" id="MobiDB-lite"/>
    </source>
</evidence>
<sequence>ERSLAQESIASLPPREAVMVDNRSISSYPVQTHYRTDYERSPSQGSMASVPFCEMTMVGDQRLVSDPVKHKGSFGNEECSCDVCDGPAVNNIEADHVFLFSTVPNVGSKCLEDGDSMDDWSLPRRVTAAKGTTSPVRVRDNSGDDDRMDDRSLPRSVMSAKGTTSPVRVRDNDDRMDDSMDDWSLPRRVAAAKGTTSPVRVRDNNDGGDSMDDWSLPRRVTAAKGTTSPVRVRDNSGDDDRMDDRSLPRSVMSAKGTTSPVRVRDNSGDDDDSMDDRSLPRSVMSAKGTTSRVRVRDNDDSMDDWSLPRRVTAAKCTTSPVRVRDNDDRMDDRSLPRSVMSGKGTTGPVRVRDDDDDWSLPRRIVTEAWSDRGILSTEGVSGKDILAPFPMSEIREKDNDDALLDFIETDMGASNVSRPCIYASSSKSPHESRVNNSFSSRRTSSSESIFTDSNHSKVSERDNPVSSVGGNNWIVSTVPLVSDDSDPAERWLNVSAGQQLDDSARIISRVAARSRTGTDCRQLLPEDNTDLLRDRGQSIPEKSPNELMLSFVESENHAQATSASSRVSTSGIDNEMASSTGPIAAQPIEVVEREREQENTEQLPSTVGLHHADRSASSDVPEESYCIEVCEMSVSNSSDTSGTDIWVSGGRLASLSQLLRDLEEADRLLRQPVKLLQNLRSQRTQCGWLER</sequence>
<dbReference type="AlphaFoldDB" id="A0A1X0NRV8"/>
<feature type="non-terminal residue" evidence="2">
    <location>
        <position position="1"/>
    </location>
</feature>
<feature type="compositionally biased region" description="Basic and acidic residues" evidence="1">
    <location>
        <begin position="322"/>
        <end position="335"/>
    </location>
</feature>
<dbReference type="RefSeq" id="XP_028881344.1">
    <property type="nucleotide sequence ID" value="XM_029027489.1"/>
</dbReference>
<keyword evidence="3" id="KW-1185">Reference proteome</keyword>
<organism evidence="2 3">
    <name type="scientific">Trypanosoma theileri</name>
    <dbReference type="NCBI Taxonomy" id="67003"/>
    <lineage>
        <taxon>Eukaryota</taxon>
        <taxon>Discoba</taxon>
        <taxon>Euglenozoa</taxon>
        <taxon>Kinetoplastea</taxon>
        <taxon>Metakinetoplastina</taxon>
        <taxon>Trypanosomatida</taxon>
        <taxon>Trypanosomatidae</taxon>
        <taxon>Trypanosoma</taxon>
    </lineage>
</organism>
<accession>A0A1X0NRV8</accession>
<reference evidence="2 3" key="1">
    <citation type="submission" date="2017-03" db="EMBL/GenBank/DDBJ databases">
        <title>An alternative strategy for trypanosome survival in the mammalian bloodstream revealed through genome and transcriptome analysis of the ubiquitous bovine parasite Trypanosoma (Megatrypanum) theileri.</title>
        <authorList>
            <person name="Kelly S."/>
            <person name="Ivens A."/>
            <person name="Mott A."/>
            <person name="O'Neill E."/>
            <person name="Emms D."/>
            <person name="Macleod O."/>
            <person name="Voorheis P."/>
            <person name="Matthews J."/>
            <person name="Matthews K."/>
            <person name="Carrington M."/>
        </authorList>
    </citation>
    <scope>NUCLEOTIDE SEQUENCE [LARGE SCALE GENOMIC DNA]</scope>
    <source>
        <strain evidence="2">Edinburgh</strain>
    </source>
</reference>
<comment type="caution">
    <text evidence="2">The sequence shown here is derived from an EMBL/GenBank/DDBJ whole genome shotgun (WGS) entry which is preliminary data.</text>
</comment>
<evidence type="ECO:0000313" key="2">
    <source>
        <dbReference type="EMBL" id="ORC87278.1"/>
    </source>
</evidence>
<dbReference type="GeneID" id="39987269"/>
<feature type="compositionally biased region" description="Basic and acidic residues" evidence="1">
    <location>
        <begin position="137"/>
        <end position="153"/>
    </location>
</feature>
<feature type="region of interest" description="Disordered" evidence="1">
    <location>
        <begin position="595"/>
        <end position="616"/>
    </location>
</feature>
<protein>
    <submittedName>
        <fullName evidence="2">Uncharacterized protein</fullName>
    </submittedName>
</protein>
<feature type="compositionally biased region" description="Basic and acidic residues" evidence="1">
    <location>
        <begin position="454"/>
        <end position="463"/>
    </location>
</feature>
<feature type="compositionally biased region" description="Basic and acidic residues" evidence="1">
    <location>
        <begin position="231"/>
        <end position="247"/>
    </location>
</feature>
<feature type="region of interest" description="Disordered" evidence="1">
    <location>
        <begin position="114"/>
        <end position="301"/>
    </location>
</feature>
<feature type="compositionally biased region" description="Low complexity" evidence="1">
    <location>
        <begin position="434"/>
        <end position="451"/>
    </location>
</feature>
<dbReference type="EMBL" id="NBCO01000023">
    <property type="protein sequence ID" value="ORC87278.1"/>
    <property type="molecule type" value="Genomic_DNA"/>
</dbReference>
<gene>
    <name evidence="2" type="ORF">TM35_000232490</name>
</gene>
<feature type="region of interest" description="Disordered" evidence="1">
    <location>
        <begin position="424"/>
        <end position="470"/>
    </location>
</feature>
<dbReference type="Proteomes" id="UP000192257">
    <property type="component" value="Unassembled WGS sequence"/>
</dbReference>
<feature type="region of interest" description="Disordered" evidence="1">
    <location>
        <begin position="322"/>
        <end position="354"/>
    </location>
</feature>
<dbReference type="VEuPathDB" id="TriTrypDB:TM35_000232490"/>
<name>A0A1X0NRV8_9TRYP</name>